<comment type="subcellular location">
    <subcellularLocation>
        <location evidence="1">Periplasm</location>
    </subcellularLocation>
</comment>
<proteinExistence type="inferred from homology"/>
<protein>
    <submittedName>
        <fullName evidence="7">Transcriptional regulator</fullName>
    </submittedName>
</protein>
<evidence type="ECO:0000256" key="3">
    <source>
        <dbReference type="ARBA" id="ARBA00022729"/>
    </source>
</evidence>
<comment type="similarity">
    <text evidence="2">Belongs to the RseB family.</text>
</comment>
<dbReference type="InterPro" id="IPR005588">
    <property type="entry name" value="MucB_RseB"/>
</dbReference>
<evidence type="ECO:0000256" key="4">
    <source>
        <dbReference type="ARBA" id="ARBA00022764"/>
    </source>
</evidence>
<dbReference type="Gene3D" id="2.50.20.10">
    <property type="entry name" value="Lipoprotein localisation LolA/LolB/LppX"/>
    <property type="match status" value="1"/>
</dbReference>
<dbReference type="GO" id="GO:0045152">
    <property type="term" value="F:antisigma factor binding"/>
    <property type="evidence" value="ECO:0007669"/>
    <property type="project" value="TreeGrafter"/>
</dbReference>
<evidence type="ECO:0000256" key="1">
    <source>
        <dbReference type="ARBA" id="ARBA00004418"/>
    </source>
</evidence>
<evidence type="ECO:0000313" key="7">
    <source>
        <dbReference type="EMBL" id="PPE68204.1"/>
    </source>
</evidence>
<keyword evidence="4" id="KW-0574">Periplasm</keyword>
<accession>A0A2S5SZN2</accession>
<dbReference type="GO" id="GO:0032885">
    <property type="term" value="P:regulation of polysaccharide biosynthetic process"/>
    <property type="evidence" value="ECO:0007669"/>
    <property type="project" value="TreeGrafter"/>
</dbReference>
<dbReference type="GO" id="GO:0030288">
    <property type="term" value="C:outer membrane-bounded periplasmic space"/>
    <property type="evidence" value="ECO:0007669"/>
    <property type="project" value="TreeGrafter"/>
</dbReference>
<evidence type="ECO:0000313" key="8">
    <source>
        <dbReference type="Proteomes" id="UP000238605"/>
    </source>
</evidence>
<feature type="domain" description="MucB/RseB C-terminal" evidence="6">
    <location>
        <begin position="223"/>
        <end position="327"/>
    </location>
</feature>
<dbReference type="InterPro" id="IPR033434">
    <property type="entry name" value="MucB/RseB_N"/>
</dbReference>
<dbReference type="PIRSF" id="PIRSF005427">
    <property type="entry name" value="RseB"/>
    <property type="match status" value="1"/>
</dbReference>
<dbReference type="PANTHER" id="PTHR38782:SF1">
    <property type="entry name" value="SIGMA-E FACTOR REGULATORY PROTEIN RSEB"/>
    <property type="match status" value="1"/>
</dbReference>
<dbReference type="EMBL" id="PSNX01000001">
    <property type="protein sequence ID" value="PPE68204.1"/>
    <property type="molecule type" value="Genomic_DNA"/>
</dbReference>
<evidence type="ECO:0000256" key="2">
    <source>
        <dbReference type="ARBA" id="ARBA00008150"/>
    </source>
</evidence>
<reference evidence="7 8" key="1">
    <citation type="submission" date="2018-02" db="EMBL/GenBank/DDBJ databases">
        <title>Reclassifiation of [Polyangium] brachysporum DSM 7029 as Guopingzhaonella breviflexa gen. nov., sp. nov., a member of the family Comamonadaceae.</title>
        <authorList>
            <person name="Tang B."/>
        </authorList>
    </citation>
    <scope>NUCLEOTIDE SEQUENCE [LARGE SCALE GENOMIC DNA]</scope>
    <source>
        <strain evidence="7 8">BCRC 80649</strain>
    </source>
</reference>
<dbReference type="InterPro" id="IPR038484">
    <property type="entry name" value="MucB/RseB_C_sf"/>
</dbReference>
<dbReference type="AlphaFoldDB" id="A0A2S5SZN2"/>
<dbReference type="Pfam" id="PF17188">
    <property type="entry name" value="MucB_RseB_C"/>
    <property type="match status" value="1"/>
</dbReference>
<dbReference type="Gene3D" id="3.30.200.100">
    <property type="entry name" value="MucB/RseB, C-terminal domain"/>
    <property type="match status" value="1"/>
</dbReference>
<evidence type="ECO:0000259" key="5">
    <source>
        <dbReference type="Pfam" id="PF03888"/>
    </source>
</evidence>
<dbReference type="CDD" id="cd16327">
    <property type="entry name" value="RseB"/>
    <property type="match status" value="1"/>
</dbReference>
<keyword evidence="3" id="KW-0732">Signal</keyword>
<organism evidence="7 8">
    <name type="scientific">Caldimonas caldifontis</name>
    <dbReference type="NCBI Taxonomy" id="1452508"/>
    <lineage>
        <taxon>Bacteria</taxon>
        <taxon>Pseudomonadati</taxon>
        <taxon>Pseudomonadota</taxon>
        <taxon>Betaproteobacteria</taxon>
        <taxon>Burkholderiales</taxon>
        <taxon>Sphaerotilaceae</taxon>
        <taxon>Caldimonas</taxon>
    </lineage>
</organism>
<comment type="caution">
    <text evidence="7">The sequence shown here is derived from an EMBL/GenBank/DDBJ whole genome shotgun (WGS) entry which is preliminary data.</text>
</comment>
<keyword evidence="8" id="KW-1185">Reference proteome</keyword>
<dbReference type="OrthoDB" id="7067274at2"/>
<sequence>MGVGMLALAGWSAAQAPAAEMPLDKAEVRSWLLRIHDAAQTRNFQGIFVVTTAGQMSSARIAHYAEGSDQYERIETLDGQARSVLRHNDVVATLWPDSRAALIERREASNSFPRLIDHDGDRIVEHYDVRRKGVDRVAGHEAHLLLLTPRDAMRYGYRLWSEKVSGLLLRADVLNAAGEVIESSAFSEVSIGVKPQPDTVTRPLKRLKGYRVERPVMTPTYYENEGWTYQRVVPGFRHVSCVKRSHNAVDGAQVTENADRSMLQTIFSDGLAHVSIFVEPFDAARHRREVVMSMGATHTLMKRHGAWWVTAVGEVPAATLHEFVRGLERKKPQ</sequence>
<dbReference type="Proteomes" id="UP000238605">
    <property type="component" value="Unassembled WGS sequence"/>
</dbReference>
<dbReference type="InterPro" id="IPR033436">
    <property type="entry name" value="MucB/RseB_C"/>
</dbReference>
<dbReference type="Pfam" id="PF03888">
    <property type="entry name" value="MucB_RseB"/>
    <property type="match status" value="1"/>
</dbReference>
<name>A0A2S5SZN2_9BURK</name>
<dbReference type="PANTHER" id="PTHR38782">
    <property type="match status" value="1"/>
</dbReference>
<feature type="domain" description="MucB/RseB N-terminal" evidence="5">
    <location>
        <begin position="28"/>
        <end position="201"/>
    </location>
</feature>
<evidence type="ECO:0000259" key="6">
    <source>
        <dbReference type="Pfam" id="PF17188"/>
    </source>
</evidence>
<gene>
    <name evidence="7" type="ORF">C1704_00350</name>
</gene>